<dbReference type="PROSITE" id="PS00141">
    <property type="entry name" value="ASP_PROTEASE"/>
    <property type="match status" value="1"/>
</dbReference>
<dbReference type="GO" id="GO:0004190">
    <property type="term" value="F:aspartic-type endopeptidase activity"/>
    <property type="evidence" value="ECO:0007669"/>
    <property type="project" value="UniProtKB-KW"/>
</dbReference>
<dbReference type="AlphaFoldDB" id="A0AAD5U3R0"/>
<comment type="caution">
    <text evidence="6">The sequence shown here is derived from an EMBL/GenBank/DDBJ whole genome shotgun (WGS) entry which is preliminary data.</text>
</comment>
<dbReference type="PRINTS" id="PR00792">
    <property type="entry name" value="PEPSIN"/>
</dbReference>
<dbReference type="InterPro" id="IPR021109">
    <property type="entry name" value="Peptidase_aspartic_dom_sf"/>
</dbReference>
<proteinExistence type="inferred from homology"/>
<feature type="domain" description="Peptidase A1" evidence="5">
    <location>
        <begin position="47"/>
        <end position="410"/>
    </location>
</feature>
<dbReference type="PANTHER" id="PTHR47966">
    <property type="entry name" value="BETA-SITE APP-CLEAVING ENZYME, ISOFORM A-RELATED"/>
    <property type="match status" value="1"/>
</dbReference>
<protein>
    <recommendedName>
        <fullName evidence="5">Peptidase A1 domain-containing protein</fullName>
    </recommendedName>
</protein>
<keyword evidence="4" id="KW-0378">Hydrolase</keyword>
<sequence>MLLSIFKYYTFFLFTSAAYFFYPHAPIKPENQNTNIPTHFNFSLGGLIVELSIGNGISRNAEKFQVLIDTGSSNFFLPSSKCKNNIIGDEENCGKGLNEDLSKSVDENLIFNKNQYKKFVVSKGKEFISYADASTCDGIGIQDILTLGSLRSSINLELATMQYGDDTAGNKNSSHLIKTRAGGFHGIGILGLGFPELNSVGFLPPVQVFYKNDLLTKQLIGLYFGKNSASNSISEGEVSLGWINPTAFFPFPLVYIPITTSLPGYPKEWRIHLQSLYMNGTYFGDYSNMNHEREVLIDSGNPYITLPARIASKINLSILQTNNFGMITENCFLNSSSKQFPLLKFQFNNFNFTLSHRYYLKFNKEENGVCESLIKGKRDENLKFPSSFGQPFLKFYFSIFDYSNQRIGFAIANHNGFVKGVGKVTGEGNYLVSSGSLPLYSVYYITLLLLMLLV</sequence>
<keyword evidence="2 4" id="KW-0064">Aspartyl protease</keyword>
<dbReference type="SUPFAM" id="SSF50630">
    <property type="entry name" value="Acid proteases"/>
    <property type="match status" value="1"/>
</dbReference>
<dbReference type="PROSITE" id="PS51767">
    <property type="entry name" value="PEPTIDASE_A1"/>
    <property type="match status" value="1"/>
</dbReference>
<dbReference type="EMBL" id="JADGJW010000215">
    <property type="protein sequence ID" value="KAJ3221683.1"/>
    <property type="molecule type" value="Genomic_DNA"/>
</dbReference>
<dbReference type="Proteomes" id="UP001211065">
    <property type="component" value="Unassembled WGS sequence"/>
</dbReference>
<evidence type="ECO:0000256" key="3">
    <source>
        <dbReference type="PIRSR" id="PIRSR601461-1"/>
    </source>
</evidence>
<feature type="active site" evidence="3">
    <location>
        <position position="69"/>
    </location>
</feature>
<evidence type="ECO:0000313" key="6">
    <source>
        <dbReference type="EMBL" id="KAJ3221683.1"/>
    </source>
</evidence>
<evidence type="ECO:0000256" key="4">
    <source>
        <dbReference type="RuleBase" id="RU000454"/>
    </source>
</evidence>
<dbReference type="InterPro" id="IPR001461">
    <property type="entry name" value="Aspartic_peptidase_A1"/>
</dbReference>
<dbReference type="InterPro" id="IPR001969">
    <property type="entry name" value="Aspartic_peptidase_AS"/>
</dbReference>
<evidence type="ECO:0000256" key="1">
    <source>
        <dbReference type="ARBA" id="ARBA00007447"/>
    </source>
</evidence>
<dbReference type="InterPro" id="IPR034164">
    <property type="entry name" value="Pepsin-like_dom"/>
</dbReference>
<keyword evidence="7" id="KW-1185">Reference proteome</keyword>
<dbReference type="GO" id="GO:0006508">
    <property type="term" value="P:proteolysis"/>
    <property type="evidence" value="ECO:0007669"/>
    <property type="project" value="UniProtKB-KW"/>
</dbReference>
<gene>
    <name evidence="6" type="ORF">HK099_003239</name>
</gene>
<dbReference type="PANTHER" id="PTHR47966:SF74">
    <property type="entry name" value="AGR407CP"/>
    <property type="match status" value="1"/>
</dbReference>
<name>A0AAD5U3R0_9FUNG</name>
<dbReference type="Pfam" id="PF00026">
    <property type="entry name" value="Asp"/>
    <property type="match status" value="1"/>
</dbReference>
<accession>A0AAD5U3R0</accession>
<feature type="active site" evidence="3">
    <location>
        <position position="298"/>
    </location>
</feature>
<dbReference type="InterPro" id="IPR033121">
    <property type="entry name" value="PEPTIDASE_A1"/>
</dbReference>
<keyword evidence="4" id="KW-0645">Protease</keyword>
<dbReference type="Gene3D" id="2.40.70.10">
    <property type="entry name" value="Acid Proteases"/>
    <property type="match status" value="2"/>
</dbReference>
<organism evidence="6 7">
    <name type="scientific">Clydaea vesicula</name>
    <dbReference type="NCBI Taxonomy" id="447962"/>
    <lineage>
        <taxon>Eukaryota</taxon>
        <taxon>Fungi</taxon>
        <taxon>Fungi incertae sedis</taxon>
        <taxon>Chytridiomycota</taxon>
        <taxon>Chytridiomycota incertae sedis</taxon>
        <taxon>Chytridiomycetes</taxon>
        <taxon>Lobulomycetales</taxon>
        <taxon>Lobulomycetaceae</taxon>
        <taxon>Clydaea</taxon>
    </lineage>
</organism>
<comment type="similarity">
    <text evidence="1 4">Belongs to the peptidase A1 family.</text>
</comment>
<dbReference type="CDD" id="cd05471">
    <property type="entry name" value="pepsin_like"/>
    <property type="match status" value="1"/>
</dbReference>
<reference evidence="6" key="1">
    <citation type="submission" date="2020-05" db="EMBL/GenBank/DDBJ databases">
        <title>Phylogenomic resolution of chytrid fungi.</title>
        <authorList>
            <person name="Stajich J.E."/>
            <person name="Amses K."/>
            <person name="Simmons R."/>
            <person name="Seto K."/>
            <person name="Myers J."/>
            <person name="Bonds A."/>
            <person name="Quandt C.A."/>
            <person name="Barry K."/>
            <person name="Liu P."/>
            <person name="Grigoriev I."/>
            <person name="Longcore J.E."/>
            <person name="James T.Y."/>
        </authorList>
    </citation>
    <scope>NUCLEOTIDE SEQUENCE</scope>
    <source>
        <strain evidence="6">JEL0476</strain>
    </source>
</reference>
<evidence type="ECO:0000313" key="7">
    <source>
        <dbReference type="Proteomes" id="UP001211065"/>
    </source>
</evidence>
<evidence type="ECO:0000256" key="2">
    <source>
        <dbReference type="ARBA" id="ARBA00022750"/>
    </source>
</evidence>
<evidence type="ECO:0000259" key="5">
    <source>
        <dbReference type="PROSITE" id="PS51767"/>
    </source>
</evidence>